<evidence type="ECO:0008006" key="3">
    <source>
        <dbReference type="Google" id="ProtNLM"/>
    </source>
</evidence>
<dbReference type="GO" id="GO:0003009">
    <property type="term" value="P:skeletal muscle contraction"/>
    <property type="evidence" value="ECO:0007669"/>
    <property type="project" value="TreeGrafter"/>
</dbReference>
<dbReference type="Proteomes" id="UP000824540">
    <property type="component" value="Unassembled WGS sequence"/>
</dbReference>
<dbReference type="GO" id="GO:0055003">
    <property type="term" value="P:cardiac myofibril assembly"/>
    <property type="evidence" value="ECO:0007669"/>
    <property type="project" value="TreeGrafter"/>
</dbReference>
<dbReference type="GO" id="GO:0060048">
    <property type="term" value="P:cardiac muscle contraction"/>
    <property type="evidence" value="ECO:0007669"/>
    <property type="project" value="TreeGrafter"/>
</dbReference>
<dbReference type="GO" id="GO:0030018">
    <property type="term" value="C:Z disc"/>
    <property type="evidence" value="ECO:0007669"/>
    <property type="project" value="TreeGrafter"/>
</dbReference>
<dbReference type="InterPro" id="IPR015667">
    <property type="entry name" value="Telethonin"/>
</dbReference>
<dbReference type="GO" id="GO:0055008">
    <property type="term" value="P:cardiac muscle tissue morphogenesis"/>
    <property type="evidence" value="ECO:0007669"/>
    <property type="project" value="TreeGrafter"/>
</dbReference>
<dbReference type="InterPro" id="IPR023111">
    <property type="entry name" value="Titin-like_dom_sf"/>
</dbReference>
<evidence type="ECO:0000313" key="2">
    <source>
        <dbReference type="Proteomes" id="UP000824540"/>
    </source>
</evidence>
<accession>A0A8T2PX11</accession>
<dbReference type="GO" id="GO:0031432">
    <property type="term" value="F:titin binding"/>
    <property type="evidence" value="ECO:0007669"/>
    <property type="project" value="TreeGrafter"/>
</dbReference>
<proteinExistence type="predicted"/>
<dbReference type="GO" id="GO:0030241">
    <property type="term" value="P:skeletal muscle myosin thick filament assembly"/>
    <property type="evidence" value="ECO:0007669"/>
    <property type="project" value="TreeGrafter"/>
</dbReference>
<organism evidence="1 2">
    <name type="scientific">Albula glossodonta</name>
    <name type="common">roundjaw bonefish</name>
    <dbReference type="NCBI Taxonomy" id="121402"/>
    <lineage>
        <taxon>Eukaryota</taxon>
        <taxon>Metazoa</taxon>
        <taxon>Chordata</taxon>
        <taxon>Craniata</taxon>
        <taxon>Vertebrata</taxon>
        <taxon>Euteleostomi</taxon>
        <taxon>Actinopterygii</taxon>
        <taxon>Neopterygii</taxon>
        <taxon>Teleostei</taxon>
        <taxon>Albuliformes</taxon>
        <taxon>Albulidae</taxon>
        <taxon>Albula</taxon>
    </lineage>
</organism>
<feature type="non-terminal residue" evidence="1">
    <location>
        <position position="1"/>
    </location>
</feature>
<dbReference type="GO" id="GO:0035995">
    <property type="term" value="P:detection of muscle stretch"/>
    <property type="evidence" value="ECO:0007669"/>
    <property type="project" value="TreeGrafter"/>
</dbReference>
<dbReference type="EMBL" id="JAFBMS010000001">
    <property type="protein sequence ID" value="KAG9355756.1"/>
    <property type="molecule type" value="Genomic_DNA"/>
</dbReference>
<evidence type="ECO:0000313" key="1">
    <source>
        <dbReference type="EMBL" id="KAG9355756.1"/>
    </source>
</evidence>
<feature type="non-terminal residue" evidence="1">
    <location>
        <position position="201"/>
    </location>
</feature>
<name>A0A8T2PX11_9TELE</name>
<dbReference type="PANTHER" id="PTHR15143:SF0">
    <property type="entry name" value="TELETHONIN"/>
    <property type="match status" value="1"/>
</dbReference>
<dbReference type="GO" id="GO:0008307">
    <property type="term" value="F:structural constituent of muscle"/>
    <property type="evidence" value="ECO:0007669"/>
    <property type="project" value="TreeGrafter"/>
</dbReference>
<dbReference type="Pfam" id="PF09470">
    <property type="entry name" value="Telethonin"/>
    <property type="match status" value="1"/>
</dbReference>
<dbReference type="OrthoDB" id="9949665at2759"/>
<dbReference type="Gene3D" id="2.20.160.10">
    <property type="entry name" value="titin domain like"/>
    <property type="match status" value="1"/>
</dbReference>
<sequence>QDIQKKLRASTIQSSSPSNRMHCLNRKPASHLVNAYCDVAEDNEKHREHYQSVWLELVMETRPQEKVALFEKDSSKKESYEREQVTHFLVRRSPEQIIGLGRQGEKLKEYQLPYKNVLPLPVFLPRKATLSKDSERAPTPAELQSIMEFERALSSGVCPEKRAISQITKDIPKVIQPIRVNFNASGLISPPGDSPDIPQKR</sequence>
<dbReference type="GO" id="GO:0030674">
    <property type="term" value="F:protein-macromolecule adaptor activity"/>
    <property type="evidence" value="ECO:0007669"/>
    <property type="project" value="TreeGrafter"/>
</dbReference>
<dbReference type="GO" id="GO:0030240">
    <property type="term" value="P:skeletal muscle thin filament assembly"/>
    <property type="evidence" value="ECO:0007669"/>
    <property type="project" value="TreeGrafter"/>
</dbReference>
<dbReference type="GO" id="GO:0070080">
    <property type="term" value="F:titin Z domain binding"/>
    <property type="evidence" value="ECO:0007669"/>
    <property type="project" value="TreeGrafter"/>
</dbReference>
<dbReference type="PANTHER" id="PTHR15143">
    <property type="entry name" value="TELETHONIN"/>
    <property type="match status" value="1"/>
</dbReference>
<dbReference type="GO" id="GO:0048769">
    <property type="term" value="P:sarcomerogenesis"/>
    <property type="evidence" value="ECO:0007669"/>
    <property type="project" value="TreeGrafter"/>
</dbReference>
<reference evidence="1" key="1">
    <citation type="thesis" date="2021" institute="BYU ScholarsArchive" country="Provo, UT, USA">
        <title>Applications of and Algorithms for Genome Assembly and Genomic Analyses with an Emphasis on Marine Teleosts.</title>
        <authorList>
            <person name="Pickett B.D."/>
        </authorList>
    </citation>
    <scope>NUCLEOTIDE SEQUENCE</scope>
    <source>
        <strain evidence="1">HI-2016</strain>
    </source>
</reference>
<dbReference type="AlphaFoldDB" id="A0A8T2PX11"/>
<keyword evidence="2" id="KW-1185">Reference proteome</keyword>
<gene>
    <name evidence="1" type="ORF">JZ751_000594</name>
</gene>
<protein>
    <recommendedName>
        <fullName evidence="3">Telethonin</fullName>
    </recommendedName>
</protein>
<comment type="caution">
    <text evidence="1">The sequence shown here is derived from an EMBL/GenBank/DDBJ whole genome shotgun (WGS) entry which is preliminary data.</text>
</comment>